<comment type="function">
    <text evidence="2">Involved in the biogenesis of the 60S ribosomal subunit in the nucleus.</text>
</comment>
<dbReference type="PANTHER" id="PTHR13349">
    <property type="entry name" value="TRANSLATION MACHINERY-ASSOCIATED PROTEIN 16"/>
    <property type="match status" value="1"/>
</dbReference>
<dbReference type="Proteomes" id="UP000316079">
    <property type="component" value="Unassembled WGS sequence"/>
</dbReference>
<proteinExistence type="inferred from homology"/>
<accession>A0A553QK53</accession>
<dbReference type="PANTHER" id="PTHR13349:SF2">
    <property type="entry name" value="TRANSLATION MACHINERY-ASSOCIATED PROTEIN 16"/>
    <property type="match status" value="1"/>
</dbReference>
<dbReference type="AlphaFoldDB" id="A0A553QK53"/>
<reference evidence="6 7" key="1">
    <citation type="journal article" date="2019" name="Sci. Data">
        <title>Hybrid genome assembly and annotation of Danionella translucida.</title>
        <authorList>
            <person name="Kadobianskyi M."/>
            <person name="Schulze L."/>
            <person name="Schuelke M."/>
            <person name="Judkewitz B."/>
        </authorList>
    </citation>
    <scope>NUCLEOTIDE SEQUENCE [LARGE SCALE GENOMIC DNA]</scope>
    <source>
        <strain evidence="6 7">Bolton</strain>
    </source>
</reference>
<comment type="similarity">
    <text evidence="3">Belongs to the TMA16 family.</text>
</comment>
<protein>
    <recommendedName>
        <fullName evidence="1">Translation machinery-associated protein 16</fullName>
    </recommendedName>
</protein>
<dbReference type="Gene3D" id="1.20.1440.170">
    <property type="entry name" value="Translation machinery-associated protein 16-like"/>
    <property type="match status" value="1"/>
</dbReference>
<comment type="caution">
    <text evidence="6">The sequence shown here is derived from an EMBL/GenBank/DDBJ whole genome shotgun (WGS) entry which is preliminary data.</text>
</comment>
<organism evidence="6 7">
    <name type="scientific">Danionella cerebrum</name>
    <dbReference type="NCBI Taxonomy" id="2873325"/>
    <lineage>
        <taxon>Eukaryota</taxon>
        <taxon>Metazoa</taxon>
        <taxon>Chordata</taxon>
        <taxon>Craniata</taxon>
        <taxon>Vertebrata</taxon>
        <taxon>Euteleostomi</taxon>
        <taxon>Actinopterygii</taxon>
        <taxon>Neopterygii</taxon>
        <taxon>Teleostei</taxon>
        <taxon>Ostariophysi</taxon>
        <taxon>Cypriniformes</taxon>
        <taxon>Danionidae</taxon>
        <taxon>Danioninae</taxon>
        <taxon>Danionella</taxon>
    </lineage>
</organism>
<dbReference type="STRING" id="623744.A0A553QK53"/>
<dbReference type="GO" id="GO:0005634">
    <property type="term" value="C:nucleus"/>
    <property type="evidence" value="ECO:0007669"/>
    <property type="project" value="TreeGrafter"/>
</dbReference>
<evidence type="ECO:0000313" key="6">
    <source>
        <dbReference type="EMBL" id="TRY90355.1"/>
    </source>
</evidence>
<keyword evidence="7" id="KW-1185">Reference proteome</keyword>
<dbReference type="FunFam" id="1.20.1440.170:FF:000001">
    <property type="entry name" value="Translation machinery-associated 16 homolog"/>
    <property type="match status" value="1"/>
</dbReference>
<dbReference type="InterPro" id="IPR021346">
    <property type="entry name" value="Tma16"/>
</dbReference>
<evidence type="ECO:0000256" key="5">
    <source>
        <dbReference type="SAM" id="MobiDB-lite"/>
    </source>
</evidence>
<comment type="subunit">
    <text evidence="4">Associates with pre-60S ribosomal particles.</text>
</comment>
<name>A0A553QK53_9TELE</name>
<evidence type="ECO:0000256" key="3">
    <source>
        <dbReference type="ARBA" id="ARBA00034127"/>
    </source>
</evidence>
<sequence>MCRSVTVIPPLRNTRVRQQFTDYYKMPKAAKAKVQAEKKAVHPFSRKAAYLARDAIKKERKEKIKCEKAQRLNLIGEKLLWFQSQLNPDKAVYSNQEACEIIERYLHRFDDELVQIELVNSIKGRQGRQHFSREAIIKQTIERERAQFEGNGFEIPDIINTKHLKVFREWNGDLKKLPSIKMREISAKDSRSKSQENHVEEENKEDQSLMCDTDL</sequence>
<dbReference type="OrthoDB" id="270284at2759"/>
<evidence type="ECO:0000256" key="1">
    <source>
        <dbReference type="ARBA" id="ARBA00020047"/>
    </source>
</evidence>
<gene>
    <name evidence="6" type="ORF">DNTS_023636</name>
</gene>
<evidence type="ECO:0000256" key="2">
    <source>
        <dbReference type="ARBA" id="ARBA00034079"/>
    </source>
</evidence>
<feature type="compositionally biased region" description="Basic and acidic residues" evidence="5">
    <location>
        <begin position="185"/>
        <end position="207"/>
    </location>
</feature>
<dbReference type="InterPro" id="IPR038356">
    <property type="entry name" value="Tma16_sf"/>
</dbReference>
<evidence type="ECO:0000256" key="4">
    <source>
        <dbReference type="ARBA" id="ARBA00034132"/>
    </source>
</evidence>
<dbReference type="EMBL" id="SRMA01025856">
    <property type="protein sequence ID" value="TRY90355.1"/>
    <property type="molecule type" value="Genomic_DNA"/>
</dbReference>
<evidence type="ECO:0000313" key="7">
    <source>
        <dbReference type="Proteomes" id="UP000316079"/>
    </source>
</evidence>
<dbReference type="Pfam" id="PF11176">
    <property type="entry name" value="Tma16"/>
    <property type="match status" value="1"/>
</dbReference>
<feature type="region of interest" description="Disordered" evidence="5">
    <location>
        <begin position="185"/>
        <end position="215"/>
    </location>
</feature>